<dbReference type="AlphaFoldDB" id="M5RLJ3"/>
<name>M5RLJ3_9BACT</name>
<evidence type="ECO:0000313" key="1">
    <source>
        <dbReference type="EMBL" id="EMI16247.1"/>
    </source>
</evidence>
<dbReference type="Proteomes" id="UP000011991">
    <property type="component" value="Unassembled WGS sequence"/>
</dbReference>
<evidence type="ECO:0000313" key="2">
    <source>
        <dbReference type="Proteomes" id="UP000011991"/>
    </source>
</evidence>
<gene>
    <name evidence="1" type="ORF">RMSM_06831</name>
</gene>
<keyword evidence="2" id="KW-1185">Reference proteome</keyword>
<comment type="caution">
    <text evidence="1">The sequence shown here is derived from an EMBL/GenBank/DDBJ whole genome shotgun (WGS) entry which is preliminary data.</text>
</comment>
<proteinExistence type="predicted"/>
<dbReference type="EMBL" id="ANOG01000978">
    <property type="protein sequence ID" value="EMI16247.1"/>
    <property type="molecule type" value="Genomic_DNA"/>
</dbReference>
<accession>M5RLJ3</accession>
<sequence>MRSPVRRIGDDDSACSFGLSRSISFSGAVNFLQSPPFWDADANQGFNFVRP</sequence>
<organism evidence="1 2">
    <name type="scientific">Rhodopirellula maiorica SM1</name>
    <dbReference type="NCBI Taxonomy" id="1265738"/>
    <lineage>
        <taxon>Bacteria</taxon>
        <taxon>Pseudomonadati</taxon>
        <taxon>Planctomycetota</taxon>
        <taxon>Planctomycetia</taxon>
        <taxon>Pirellulales</taxon>
        <taxon>Pirellulaceae</taxon>
        <taxon>Novipirellula</taxon>
    </lineage>
</organism>
<reference evidence="1 2" key="1">
    <citation type="journal article" date="2013" name="Mar. Genomics">
        <title>Expression of sulfatases in Rhodopirellula baltica and the diversity of sulfatases in the genus Rhodopirellula.</title>
        <authorList>
            <person name="Wegner C.E."/>
            <person name="Richter-Heitmann T."/>
            <person name="Klindworth A."/>
            <person name="Klockow C."/>
            <person name="Richter M."/>
            <person name="Achstetter T."/>
            <person name="Glockner F.O."/>
            <person name="Harder J."/>
        </authorList>
    </citation>
    <scope>NUCLEOTIDE SEQUENCE [LARGE SCALE GENOMIC DNA]</scope>
    <source>
        <strain evidence="1 2">SM1</strain>
    </source>
</reference>
<protein>
    <submittedName>
        <fullName evidence="1">Uncharacterized protein</fullName>
    </submittedName>
</protein>